<organism evidence="1 2">
    <name type="scientific">Cryptosporangium aurantiacum</name>
    <dbReference type="NCBI Taxonomy" id="134849"/>
    <lineage>
        <taxon>Bacteria</taxon>
        <taxon>Bacillati</taxon>
        <taxon>Actinomycetota</taxon>
        <taxon>Actinomycetes</taxon>
        <taxon>Cryptosporangiales</taxon>
        <taxon>Cryptosporangiaceae</taxon>
        <taxon>Cryptosporangium</taxon>
    </lineage>
</organism>
<evidence type="ECO:0008006" key="3">
    <source>
        <dbReference type="Google" id="ProtNLM"/>
    </source>
</evidence>
<sequence length="345" mass="38509">MTNVLSDQVALSTARTDEAPSSSKFFYGDVTLCGGFRPTLADFDRLQPPPYGLNPLYQAWYGIVRSDSGLYYNVLRFNHVMMTPRLHLTRSDGESPAEDVAEARSSFYGYTSSDIQGDAWVVASRGKASRAMRFEAVPGADAHWTERGILDMRLSDPSGTALQMYHPDPDESFYYIGVVSILEGTILGEKVSGVGGYEQAWANGALDWREMPIARRLEEHWVLYVIEYADGGYEVASLYLNRAGTGTGHVATESGSSALHGLRSEFDRRPDGLPARIRWSHGDDEWEVRTETASTTSPRNPSYLWQLGGIRRIHDDRPVVRARAWCETLPRAYTAMGYQLPGRPH</sequence>
<reference evidence="1 2" key="1">
    <citation type="submission" date="2016-11" db="EMBL/GenBank/DDBJ databases">
        <authorList>
            <person name="Jaros S."/>
            <person name="Januszkiewicz K."/>
            <person name="Wedrychowicz H."/>
        </authorList>
    </citation>
    <scope>NUCLEOTIDE SEQUENCE [LARGE SCALE GENOMIC DNA]</scope>
    <source>
        <strain evidence="1 2">DSM 46144</strain>
    </source>
</reference>
<name>A0A1M7R4Y5_9ACTN</name>
<proteinExistence type="predicted"/>
<keyword evidence="2" id="KW-1185">Reference proteome</keyword>
<evidence type="ECO:0000313" key="1">
    <source>
        <dbReference type="EMBL" id="SHN40087.1"/>
    </source>
</evidence>
<dbReference type="EMBL" id="FRCS01000006">
    <property type="protein sequence ID" value="SHN40087.1"/>
    <property type="molecule type" value="Genomic_DNA"/>
</dbReference>
<dbReference type="RefSeq" id="WP_073259761.1">
    <property type="nucleotide sequence ID" value="NZ_FRCS01000006.1"/>
</dbReference>
<dbReference type="OrthoDB" id="4578687at2"/>
<accession>A0A1M7R4Y5</accession>
<dbReference type="AlphaFoldDB" id="A0A1M7R4Y5"/>
<protein>
    <recommendedName>
        <fullName evidence="3">Hydroxyneurosporene synthase (CrtC)</fullName>
    </recommendedName>
</protein>
<gene>
    <name evidence="1" type="ORF">SAMN05443668_106426</name>
</gene>
<evidence type="ECO:0000313" key="2">
    <source>
        <dbReference type="Proteomes" id="UP000184440"/>
    </source>
</evidence>
<dbReference type="Proteomes" id="UP000184440">
    <property type="component" value="Unassembled WGS sequence"/>
</dbReference>
<dbReference type="STRING" id="134849.SAMN05443668_106426"/>